<dbReference type="PATRIC" id="fig|445710.3.peg.3696"/>
<dbReference type="Pfam" id="PF04364">
    <property type="entry name" value="DNA_pol3_chi"/>
    <property type="match status" value="1"/>
</dbReference>
<dbReference type="PANTHER" id="PTHR38767:SF1">
    <property type="entry name" value="DNA POLYMERASE III SUBUNIT CHI"/>
    <property type="match status" value="1"/>
</dbReference>
<proteinExistence type="predicted"/>
<dbReference type="KEGG" id="dtx:ATSB10_36980"/>
<dbReference type="GO" id="GO:0003887">
    <property type="term" value="F:DNA-directed DNA polymerase activity"/>
    <property type="evidence" value="ECO:0007669"/>
    <property type="project" value="UniProtKB-EC"/>
</dbReference>
<keyword evidence="1" id="KW-0548">Nucleotidyltransferase</keyword>
<dbReference type="InterPro" id="IPR007459">
    <property type="entry name" value="DNA_pol3_chi"/>
</dbReference>
<organism evidence="1 2">
    <name type="scientific">Dyella thiooxydans</name>
    <dbReference type="NCBI Taxonomy" id="445710"/>
    <lineage>
        <taxon>Bacteria</taxon>
        <taxon>Pseudomonadati</taxon>
        <taxon>Pseudomonadota</taxon>
        <taxon>Gammaproteobacteria</taxon>
        <taxon>Lysobacterales</taxon>
        <taxon>Rhodanobacteraceae</taxon>
        <taxon>Dyella</taxon>
    </lineage>
</organism>
<dbReference type="Proteomes" id="UP000077255">
    <property type="component" value="Chromosome"/>
</dbReference>
<dbReference type="STRING" id="445710.ATSB10_36980"/>
<reference evidence="1 2" key="1">
    <citation type="submission" date="2016-02" db="EMBL/GenBank/DDBJ databases">
        <title>Complete genome sequencing and analysis of ATSB10, Dyella thiooxydans isolated from rhizosphere soil of sunflower (Helianthus annuus L.).</title>
        <authorList>
            <person name="Lee Y."/>
            <person name="Hwangbo K."/>
            <person name="Chung H."/>
            <person name="Yoo J."/>
            <person name="Kim K.Y."/>
            <person name="Sa T.M."/>
            <person name="Um Y."/>
            <person name="Madhaiyan M."/>
        </authorList>
    </citation>
    <scope>NUCLEOTIDE SEQUENCE [LARGE SCALE GENOMIC DNA]</scope>
    <source>
        <strain evidence="1 2">ATSB10</strain>
    </source>
</reference>
<dbReference type="Gene3D" id="3.40.50.10110">
    <property type="entry name" value="DNA polymerase III subunit chi"/>
    <property type="match status" value="1"/>
</dbReference>
<dbReference type="RefSeq" id="WP_063674099.1">
    <property type="nucleotide sequence ID" value="NZ_CP014841.1"/>
</dbReference>
<dbReference type="SUPFAM" id="SSF102400">
    <property type="entry name" value="DNA polymerase III chi subunit"/>
    <property type="match status" value="1"/>
</dbReference>
<keyword evidence="2" id="KW-1185">Reference proteome</keyword>
<evidence type="ECO:0000313" key="2">
    <source>
        <dbReference type="Proteomes" id="UP000077255"/>
    </source>
</evidence>
<dbReference type="GO" id="GO:0006260">
    <property type="term" value="P:DNA replication"/>
    <property type="evidence" value="ECO:0007669"/>
    <property type="project" value="InterPro"/>
</dbReference>
<dbReference type="InterPro" id="IPR036768">
    <property type="entry name" value="PolIII_chi_sf"/>
</dbReference>
<dbReference type="GO" id="GO:0003677">
    <property type="term" value="F:DNA binding"/>
    <property type="evidence" value="ECO:0007669"/>
    <property type="project" value="InterPro"/>
</dbReference>
<accession>A0A160N657</accession>
<dbReference type="PANTHER" id="PTHR38767">
    <property type="entry name" value="DNA POLYMERASE III SUBUNIT CHI"/>
    <property type="match status" value="1"/>
</dbReference>
<gene>
    <name evidence="1" type="ORF">ATSB10_36980</name>
</gene>
<dbReference type="EMBL" id="CP014841">
    <property type="protein sequence ID" value="AND71152.1"/>
    <property type="molecule type" value="Genomic_DNA"/>
</dbReference>
<sequence>MPRADFYLIDKPRFREQPLLLVCELAKRAYAAQQPALVLCRDFEQAEVLDELLWDFDEDAFIPHQLAGDDDDAQTAVLLVPPGIETPDRPLLINLREQRPEGRYERVLEVVAADPAEREGSRRRWREYAGLGFTVNKFDM</sequence>
<dbReference type="EC" id="2.7.7.7" evidence="1"/>
<dbReference type="AlphaFoldDB" id="A0A160N657"/>
<dbReference type="OrthoDB" id="5297568at2"/>
<name>A0A160N657_9GAMM</name>
<evidence type="ECO:0000313" key="1">
    <source>
        <dbReference type="EMBL" id="AND71152.1"/>
    </source>
</evidence>
<dbReference type="GO" id="GO:0032298">
    <property type="term" value="P:positive regulation of DNA-templated DNA replication initiation"/>
    <property type="evidence" value="ECO:0007669"/>
    <property type="project" value="TreeGrafter"/>
</dbReference>
<protein>
    <submittedName>
        <fullName evidence="1">DNA polymerase III subunit chi</fullName>
        <ecNumber evidence="1">2.7.7.7</ecNumber>
    </submittedName>
</protein>
<keyword evidence="1" id="KW-0808">Transferase</keyword>